<dbReference type="RefSeq" id="XP_010700548.1">
    <property type="nucleotide sequence ID" value="XM_010702246.1"/>
</dbReference>
<dbReference type="GeneID" id="22576653"/>
<dbReference type="eggNOG" id="ENOG502S47V">
    <property type="taxonomic scope" value="Eukaryota"/>
</dbReference>
<evidence type="ECO:0000313" key="3">
    <source>
        <dbReference type="EMBL" id="AIN99841.1"/>
    </source>
</evidence>
<proteinExistence type="inferred from homology"/>
<comment type="similarity">
    <text evidence="1">Belongs to the LacAB/RpiB family.</text>
</comment>
<dbReference type="OrthoDB" id="2106730at2759"/>
<dbReference type="KEGG" id="lpan:LPMP_282080"/>
<dbReference type="PANTHER" id="PTHR43732:SF1">
    <property type="entry name" value="RIBOSE 5-PHOSPHATE ISOMERASE"/>
    <property type="match status" value="1"/>
</dbReference>
<evidence type="ECO:0000256" key="1">
    <source>
        <dbReference type="ARBA" id="ARBA00008754"/>
    </source>
</evidence>
<dbReference type="PIRSF" id="PIRSF005384">
    <property type="entry name" value="RpiB_LacA_B"/>
    <property type="match status" value="1"/>
</dbReference>
<dbReference type="NCBIfam" id="TIGR01120">
    <property type="entry name" value="rpiB"/>
    <property type="match status" value="1"/>
</dbReference>
<reference evidence="3 4" key="1">
    <citation type="journal article" date="2015" name="Sci. Rep.">
        <title>The genome of Leishmania panamensis: insights into genomics of the L. (Viannia) subgenus.</title>
        <authorList>
            <person name="Llanes A."/>
            <person name="Restrepo C.M."/>
            <person name="Vecchio G.D."/>
            <person name="Anguizola F.J."/>
            <person name="Lleonart R."/>
        </authorList>
    </citation>
    <scope>NUCLEOTIDE SEQUENCE [LARGE SCALE GENOMIC DNA]</scope>
    <source>
        <strain evidence="3 4">MHOM/PA/94/PSC-1</strain>
    </source>
</reference>
<dbReference type="VEuPathDB" id="TriTrypDB:LPAL13_000037000"/>
<dbReference type="Pfam" id="PF02502">
    <property type="entry name" value="LacAB_rpiB"/>
    <property type="match status" value="1"/>
</dbReference>
<dbReference type="InterPro" id="IPR051812">
    <property type="entry name" value="SPI_LacAB/RpiB"/>
</dbReference>
<dbReference type="VEuPathDB" id="TriTrypDB:LPMP_282080"/>
<evidence type="ECO:0000256" key="2">
    <source>
        <dbReference type="ARBA" id="ARBA00023235"/>
    </source>
</evidence>
<dbReference type="GO" id="GO:0005975">
    <property type="term" value="P:carbohydrate metabolic process"/>
    <property type="evidence" value="ECO:0007669"/>
    <property type="project" value="InterPro"/>
</dbReference>
<dbReference type="InterPro" id="IPR004785">
    <property type="entry name" value="RpiB"/>
</dbReference>
<sequence length="156" mass="16861">MSKRVALGCDHAAYDIHQEIMDMITTTGVVSKVIYMGPSSASSVDYPDYAAQVCEAILKGEADTGILVCGTGIGMSIAANKFSGIRAALCNDHVTAQLCRQHNNANVLCLGARTCGMEILRDIIITFLTAEPSKEGRHGDRIAKITEIEREQMKKE</sequence>
<dbReference type="Proteomes" id="UP000063063">
    <property type="component" value="Chromosome 28"/>
</dbReference>
<dbReference type="InterPro" id="IPR036569">
    <property type="entry name" value="RpiB_LacA_LacB_sf"/>
</dbReference>
<dbReference type="Gene3D" id="3.40.1400.10">
    <property type="entry name" value="Sugar-phosphate isomerase, RpiB/LacA/LacB"/>
    <property type="match status" value="1"/>
</dbReference>
<organism evidence="3 4">
    <name type="scientific">Leishmania panamensis</name>
    <dbReference type="NCBI Taxonomy" id="5679"/>
    <lineage>
        <taxon>Eukaryota</taxon>
        <taxon>Discoba</taxon>
        <taxon>Euglenozoa</taxon>
        <taxon>Kinetoplastea</taxon>
        <taxon>Metakinetoplastina</taxon>
        <taxon>Trypanosomatida</taxon>
        <taxon>Trypanosomatidae</taxon>
        <taxon>Leishmaniinae</taxon>
        <taxon>Leishmania</taxon>
        <taxon>Leishmania guyanensis species complex</taxon>
    </lineage>
</organism>
<dbReference type="PANTHER" id="PTHR43732">
    <property type="entry name" value="RIBOSE 5-PHOSPHATE ISOMERASE-RELATED"/>
    <property type="match status" value="1"/>
</dbReference>
<keyword evidence="2 3" id="KW-0413">Isomerase</keyword>
<dbReference type="SUPFAM" id="SSF89623">
    <property type="entry name" value="Ribose/Galactose isomerase RpiB/AlsB"/>
    <property type="match status" value="1"/>
</dbReference>
<dbReference type="InterPro" id="IPR003500">
    <property type="entry name" value="RpiB_LacA_LacB"/>
</dbReference>
<dbReference type="AlphaFoldDB" id="A0A088SDL3"/>
<dbReference type="FunFam" id="3.40.1400.10:FF:000001">
    <property type="entry name" value="Ribose 5-phosphate isomerase B"/>
    <property type="match status" value="1"/>
</dbReference>
<dbReference type="NCBIfam" id="TIGR00689">
    <property type="entry name" value="rpiB_lacA_lacB"/>
    <property type="match status" value="1"/>
</dbReference>
<dbReference type="EMBL" id="CP009397">
    <property type="protein sequence ID" value="AIN99841.1"/>
    <property type="molecule type" value="Genomic_DNA"/>
</dbReference>
<evidence type="ECO:0000313" key="4">
    <source>
        <dbReference type="Proteomes" id="UP000063063"/>
    </source>
</evidence>
<name>A0A088SDL3_LEIPA</name>
<dbReference type="GO" id="GO:0004751">
    <property type="term" value="F:ribose-5-phosphate isomerase activity"/>
    <property type="evidence" value="ECO:0007669"/>
    <property type="project" value="UniProtKB-EC"/>
</dbReference>
<keyword evidence="4" id="KW-1185">Reference proteome</keyword>
<gene>
    <name evidence="3" type="ORF">LPMP_282080</name>
</gene>
<protein>
    <submittedName>
        <fullName evidence="3">Ribose 5-phosphate isomerase, putative</fullName>
        <ecNumber evidence="3">5.3.1.6</ecNumber>
    </submittedName>
</protein>
<dbReference type="EC" id="5.3.1.6" evidence="3"/>
<dbReference type="NCBIfam" id="NF004051">
    <property type="entry name" value="PRK05571.1"/>
    <property type="match status" value="1"/>
</dbReference>
<accession>A0A088SDL3</accession>